<organism evidence="2 3">
    <name type="scientific">Acropora cervicornis</name>
    <name type="common">Staghorn coral</name>
    <dbReference type="NCBI Taxonomy" id="6130"/>
    <lineage>
        <taxon>Eukaryota</taxon>
        <taxon>Metazoa</taxon>
        <taxon>Cnidaria</taxon>
        <taxon>Anthozoa</taxon>
        <taxon>Hexacorallia</taxon>
        <taxon>Scleractinia</taxon>
        <taxon>Astrocoeniina</taxon>
        <taxon>Acroporidae</taxon>
        <taxon>Acropora</taxon>
    </lineage>
</organism>
<dbReference type="GO" id="GO:0008408">
    <property type="term" value="F:3'-5' exonuclease activity"/>
    <property type="evidence" value="ECO:0007669"/>
    <property type="project" value="InterPro"/>
</dbReference>
<evidence type="ECO:0000256" key="1">
    <source>
        <dbReference type="SAM" id="MobiDB-lite"/>
    </source>
</evidence>
<protein>
    <submittedName>
        <fullName evidence="2">Telomerase RNA component interacting RNase</fullName>
    </submittedName>
</protein>
<dbReference type="Proteomes" id="UP001249851">
    <property type="component" value="Unassembled WGS sequence"/>
</dbReference>
<dbReference type="AlphaFoldDB" id="A0AAD9UV88"/>
<dbReference type="EMBL" id="JARQWQ010000105">
    <property type="protein sequence ID" value="KAK2550880.1"/>
    <property type="molecule type" value="Genomic_DNA"/>
</dbReference>
<feature type="region of interest" description="Disordered" evidence="1">
    <location>
        <begin position="47"/>
        <end position="92"/>
    </location>
</feature>
<accession>A0AAD9UV88</accession>
<gene>
    <name evidence="2" type="ORF">P5673_028401</name>
</gene>
<evidence type="ECO:0000313" key="3">
    <source>
        <dbReference type="Proteomes" id="UP001249851"/>
    </source>
</evidence>
<evidence type="ECO:0000313" key="2">
    <source>
        <dbReference type="EMBL" id="KAK2550880.1"/>
    </source>
</evidence>
<dbReference type="GO" id="GO:0008409">
    <property type="term" value="F:5'-3' exonuclease activity"/>
    <property type="evidence" value="ECO:0007669"/>
    <property type="project" value="InterPro"/>
</dbReference>
<comment type="caution">
    <text evidence="2">The sequence shown here is derived from an EMBL/GenBank/DDBJ whole genome shotgun (WGS) entry which is preliminary data.</text>
</comment>
<proteinExistence type="predicted"/>
<name>A0AAD9UV88_ACRCE</name>
<keyword evidence="3" id="KW-1185">Reference proteome</keyword>
<reference evidence="2" key="2">
    <citation type="journal article" date="2023" name="Science">
        <title>Genomic signatures of disease resistance in endangered staghorn corals.</title>
        <authorList>
            <person name="Vollmer S.V."/>
            <person name="Selwyn J.D."/>
            <person name="Despard B.A."/>
            <person name="Roesel C.L."/>
        </authorList>
    </citation>
    <scope>NUCLEOTIDE SEQUENCE</scope>
    <source>
        <strain evidence="2">K2</strain>
    </source>
</reference>
<feature type="compositionally biased region" description="Polar residues" evidence="1">
    <location>
        <begin position="16"/>
        <end position="28"/>
    </location>
</feature>
<sequence>MASSENSGKEEKGSLCSETEQTNVPCSVNTFANDGSFMELFKKRMEAESRKLQGKDHGVGKDEGEERVGDVVEEKQDERKAPGSTKTLPLQGKRTFAVGKMGGASKQLYAKKMKKEKDAAEAVKKAEEEAKGKSSAWKAYMEEVKKYKEMSCSDDSDMVRPLVK</sequence>
<reference evidence="2" key="1">
    <citation type="journal article" date="2023" name="G3 (Bethesda)">
        <title>Whole genome assembly and annotation of the endangered Caribbean coral Acropora cervicornis.</title>
        <authorList>
            <person name="Selwyn J.D."/>
            <person name="Vollmer S.V."/>
        </authorList>
    </citation>
    <scope>NUCLEOTIDE SEQUENCE</scope>
    <source>
        <strain evidence="2">K2</strain>
    </source>
</reference>
<feature type="compositionally biased region" description="Basic and acidic residues" evidence="1">
    <location>
        <begin position="47"/>
        <end position="81"/>
    </location>
</feature>
<dbReference type="PANTHER" id="PTHR34753">
    <property type="entry name" value="TELOMERASE RNA COMPONENT INTERACTING RNASE"/>
    <property type="match status" value="1"/>
</dbReference>
<dbReference type="PANTHER" id="PTHR34753:SF1">
    <property type="entry name" value="TELOMERASE RNA COMPONENT INTERACTING RNASE"/>
    <property type="match status" value="1"/>
</dbReference>
<dbReference type="InterPro" id="IPR038838">
    <property type="entry name" value="TRIR"/>
</dbReference>
<feature type="region of interest" description="Disordered" evidence="1">
    <location>
        <begin position="1"/>
        <end position="28"/>
    </location>
</feature>